<protein>
    <submittedName>
        <fullName evidence="3">Peptidase M20</fullName>
    </submittedName>
</protein>
<feature type="region of interest" description="Disordered" evidence="1">
    <location>
        <begin position="1"/>
        <end position="21"/>
    </location>
</feature>
<dbReference type="PIRSF" id="PIRSF037226">
    <property type="entry name" value="Amidohydrolase_ACY1L2_prd"/>
    <property type="match status" value="1"/>
</dbReference>
<dbReference type="InterPro" id="IPR017144">
    <property type="entry name" value="Xaa-Arg_dipeptidase"/>
</dbReference>
<proteinExistence type="predicted"/>
<dbReference type="PANTHER" id="PTHR30575">
    <property type="entry name" value="PEPTIDASE M20"/>
    <property type="match status" value="1"/>
</dbReference>
<dbReference type="GO" id="GO:0005737">
    <property type="term" value="C:cytoplasm"/>
    <property type="evidence" value="ECO:0007669"/>
    <property type="project" value="TreeGrafter"/>
</dbReference>
<dbReference type="InterPro" id="IPR002933">
    <property type="entry name" value="Peptidase_M20"/>
</dbReference>
<organism evidence="3 4">
    <name type="scientific">Corynebacterium stationis</name>
    <dbReference type="NCBI Taxonomy" id="1705"/>
    <lineage>
        <taxon>Bacteria</taxon>
        <taxon>Bacillati</taxon>
        <taxon>Actinomycetota</taxon>
        <taxon>Actinomycetes</taxon>
        <taxon>Mycobacteriales</taxon>
        <taxon>Corynebacteriaceae</taxon>
        <taxon>Corynebacterium</taxon>
    </lineage>
</organism>
<dbReference type="Gene3D" id="3.30.70.360">
    <property type="match status" value="1"/>
</dbReference>
<dbReference type="OrthoDB" id="9781032at2"/>
<dbReference type="InterPro" id="IPR052030">
    <property type="entry name" value="Peptidase_M20/M20A_hydrolases"/>
</dbReference>
<dbReference type="GO" id="GO:0016805">
    <property type="term" value="F:dipeptidase activity"/>
    <property type="evidence" value="ECO:0007669"/>
    <property type="project" value="InterPro"/>
</dbReference>
<dbReference type="STRING" id="1705.CA21670_09040"/>
<evidence type="ECO:0000259" key="2">
    <source>
        <dbReference type="Pfam" id="PF07687"/>
    </source>
</evidence>
<dbReference type="GO" id="GO:0046657">
    <property type="term" value="P:folic acid catabolic process"/>
    <property type="evidence" value="ECO:0007669"/>
    <property type="project" value="TreeGrafter"/>
</dbReference>
<sequence length="467" mass="49754">MCTENSGHFDNPGLRHPQAPSTAFLDATSNLIEARVTAAQKAQGEQELRLDAYPQQQELWAAVDSHVARIQRDLDFIVEDLHAHPELAFEEVRSQQVLAKVLKDHGHHVELGVYGVSTAFESSVQTPGFDADKHPSIVIMAEYDALPEIGHACGHNIIAASGVGAYLAAAKVLSSQAAEGIDGRIVLQGTPAEEGHTGKEYMIRGGSLEGIDAAVMIHGFGYDIASHAWVGRRSATVRFHGVAAHASSQPYMGKNALDAASLAYQGLGLFRQQMPPSDRLHAIITAGGHRPSIIPAESTIELYVRSLGVDTLMDISQRVNEIVEGAALMAGCGFEIDWDPHPMSLPVRNNQAMAARWSHTQSPRGRVALPEGTVPDTLAASTDFGNVSQQIPGIHPMVKVSPEDVALHTEAFAKWANTPAAKQAAVDSAAGLAQVTLDLLADATLLDAAKTEFERAGGQVAVADLLK</sequence>
<dbReference type="GO" id="GO:0071713">
    <property type="term" value="F:para-aminobenzoyl-glutamate hydrolase activity"/>
    <property type="evidence" value="ECO:0007669"/>
    <property type="project" value="TreeGrafter"/>
</dbReference>
<accession>A0A177IUA7</accession>
<dbReference type="SUPFAM" id="SSF53187">
    <property type="entry name" value="Zn-dependent exopeptidases"/>
    <property type="match status" value="1"/>
</dbReference>
<dbReference type="CDD" id="cd03887">
    <property type="entry name" value="M20_Acy1L2"/>
    <property type="match status" value="1"/>
</dbReference>
<dbReference type="FunFam" id="3.30.70.360:FF:000004">
    <property type="entry name" value="Peptidase M20 domain-containing protein 2"/>
    <property type="match status" value="1"/>
</dbReference>
<dbReference type="InterPro" id="IPR036264">
    <property type="entry name" value="Bact_exopeptidase_dim_dom"/>
</dbReference>
<dbReference type="RefSeq" id="WP_066836721.1">
    <property type="nucleotide sequence ID" value="NZ_LSTQ01000001.1"/>
</dbReference>
<dbReference type="NCBIfam" id="TIGR01891">
    <property type="entry name" value="amidohydrolases"/>
    <property type="match status" value="1"/>
</dbReference>
<reference evidence="4" key="1">
    <citation type="submission" date="2016-02" db="EMBL/GenBank/DDBJ databases">
        <authorList>
            <person name="Kaur G."/>
            <person name="Nair G.R."/>
            <person name="Mayilraj S."/>
        </authorList>
    </citation>
    <scope>NUCLEOTIDE SEQUENCE [LARGE SCALE GENOMIC DNA]</scope>
    <source>
        <strain evidence="4">GA-15</strain>
    </source>
</reference>
<dbReference type="InterPro" id="IPR011650">
    <property type="entry name" value="Peptidase_M20_dimer"/>
</dbReference>
<dbReference type="PANTHER" id="PTHR30575:SF3">
    <property type="entry name" value="PEPTIDASE M20 DIMERISATION DOMAIN-CONTAINING PROTEIN"/>
    <property type="match status" value="1"/>
</dbReference>
<dbReference type="EMBL" id="LSTQ01000001">
    <property type="protein sequence ID" value="OAH32432.1"/>
    <property type="molecule type" value="Genomic_DNA"/>
</dbReference>
<evidence type="ECO:0000313" key="4">
    <source>
        <dbReference type="Proteomes" id="UP000076947"/>
    </source>
</evidence>
<feature type="domain" description="Peptidase M20 dimerisation" evidence="2">
    <location>
        <begin position="231"/>
        <end position="325"/>
    </location>
</feature>
<evidence type="ECO:0000313" key="3">
    <source>
        <dbReference type="EMBL" id="OAH32432.1"/>
    </source>
</evidence>
<dbReference type="Pfam" id="PF01546">
    <property type="entry name" value="Peptidase_M20"/>
    <property type="match status" value="1"/>
</dbReference>
<comment type="caution">
    <text evidence="3">The sequence shown here is derived from an EMBL/GenBank/DDBJ whole genome shotgun (WGS) entry which is preliminary data.</text>
</comment>
<keyword evidence="4" id="KW-1185">Reference proteome</keyword>
<dbReference type="Proteomes" id="UP000076947">
    <property type="component" value="Unassembled WGS sequence"/>
</dbReference>
<dbReference type="AlphaFoldDB" id="A0A177IUA7"/>
<name>A0A177IUA7_9CORY</name>
<gene>
    <name evidence="3" type="ORF">AYJ05_01740</name>
</gene>
<dbReference type="SUPFAM" id="SSF55031">
    <property type="entry name" value="Bacterial exopeptidase dimerisation domain"/>
    <property type="match status" value="1"/>
</dbReference>
<dbReference type="Gene3D" id="3.40.630.10">
    <property type="entry name" value="Zn peptidases"/>
    <property type="match status" value="1"/>
</dbReference>
<dbReference type="InterPro" id="IPR017439">
    <property type="entry name" value="Amidohydrolase"/>
</dbReference>
<dbReference type="Pfam" id="PF07687">
    <property type="entry name" value="M20_dimer"/>
    <property type="match status" value="1"/>
</dbReference>
<evidence type="ECO:0000256" key="1">
    <source>
        <dbReference type="SAM" id="MobiDB-lite"/>
    </source>
</evidence>